<dbReference type="Proteomes" id="UP000031672">
    <property type="component" value="Unassembled WGS sequence"/>
</dbReference>
<organism evidence="1 2">
    <name type="scientific">Vibrio renipiscarius</name>
    <dbReference type="NCBI Taxonomy" id="1461322"/>
    <lineage>
        <taxon>Bacteria</taxon>
        <taxon>Pseudomonadati</taxon>
        <taxon>Pseudomonadota</taxon>
        <taxon>Gammaproteobacteria</taxon>
        <taxon>Vibrionales</taxon>
        <taxon>Vibrionaceae</taxon>
        <taxon>Vibrio</taxon>
    </lineage>
</organism>
<dbReference type="AlphaFoldDB" id="A0A0C2JGS1"/>
<comment type="caution">
    <text evidence="1">The sequence shown here is derived from an EMBL/GenBank/DDBJ whole genome shotgun (WGS) entry which is preliminary data.</text>
</comment>
<dbReference type="STRING" id="1461322.OJ16_13460"/>
<evidence type="ECO:0000313" key="2">
    <source>
        <dbReference type="Proteomes" id="UP000031672"/>
    </source>
</evidence>
<dbReference type="OrthoDB" id="6388959at2"/>
<accession>A0A0C2JGS1</accession>
<sequence length="118" mass="12309">MTPVGLESARLTTIQQAKPQAKPADVATSLSPLKAEANKVTLSEEGKALLAALQEIEKESAKMPSAEKSVGDKVESFAHGALGMDHPDTIKEEEDDSYSAGQFVSAAATIGGILLMLV</sequence>
<reference evidence="1 2" key="1">
    <citation type="submission" date="2014-11" db="EMBL/GenBank/DDBJ databases">
        <title>Draft Genome Sequence of Vibrio piscirenalis strains CECT 8603T and CECT 8604, two marine Gammaproteobacterium isolated from cultured gilthead sea bream (Sparus aurata).</title>
        <authorList>
            <person name="Arahal D.R."/>
            <person name="Rodrigo-Torres L."/>
            <person name="Lucena T."/>
            <person name="Pujalte M.J."/>
        </authorList>
    </citation>
    <scope>NUCLEOTIDE SEQUENCE [LARGE SCALE GENOMIC DNA]</scope>
    <source>
        <strain evidence="1 2">DCR 1-4-2</strain>
    </source>
</reference>
<proteinExistence type="predicted"/>
<protein>
    <submittedName>
        <fullName evidence="1">Uncharacterized protein</fullName>
    </submittedName>
</protein>
<dbReference type="RefSeq" id="WP_040991709.1">
    <property type="nucleotide sequence ID" value="NZ_JTKH01000023.1"/>
</dbReference>
<dbReference type="EMBL" id="JTKH01000023">
    <property type="protein sequence ID" value="KII77114.1"/>
    <property type="molecule type" value="Genomic_DNA"/>
</dbReference>
<evidence type="ECO:0000313" key="1">
    <source>
        <dbReference type="EMBL" id="KII77114.1"/>
    </source>
</evidence>
<gene>
    <name evidence="1" type="ORF">OJ16_13460</name>
</gene>
<accession>A0A0C2JGZ8</accession>
<name>A0A0C2JGS1_9VIBR</name>
<keyword evidence="2" id="KW-1185">Reference proteome</keyword>